<feature type="domain" description="D-isomer specific 2-hydroxyacid dehydrogenase NAD-binding" evidence="6">
    <location>
        <begin position="111"/>
        <end position="285"/>
    </location>
</feature>
<dbReference type="PANTHER" id="PTHR10996:SF178">
    <property type="entry name" value="2-HYDROXYACID DEHYDROGENASE YGL185C-RELATED"/>
    <property type="match status" value="1"/>
</dbReference>
<dbReference type="InterPro" id="IPR029753">
    <property type="entry name" value="D-isomer_DH_CS"/>
</dbReference>
<comment type="similarity">
    <text evidence="1 4">Belongs to the D-isomer specific 2-hydroxyacid dehydrogenase family.</text>
</comment>
<sequence>MGSEVHRRLLAENALDRLHQVALVDVTTTVTDLTTADAHQLARAEVLFTHWGALPLTEDALHRMPRLRAVVHAAGSVKHHITDAVWRRGITVSSAAAANALPVAEFTLAAILFANKRVLDVARAYATARTRPDLLPYYSGYGNYHRTVGIVGASRIGRRVIDLLRPLDLDVLLHDPYLDPEQARALGAAHVGLDDLVRRSDVVSIHAPQLPETHHMFDARRIALLKDGATLVNTARGSLVDTDALTAHLVTGRIHAVLDVTEPEAPPADSPLYSLPNVLLTPHIAGSLGNELGRMTDWAVDEVARYAQGLPFAYEVAPEELTRSA</sequence>
<keyword evidence="2 4" id="KW-0560">Oxidoreductase</keyword>
<evidence type="ECO:0000256" key="4">
    <source>
        <dbReference type="RuleBase" id="RU003719"/>
    </source>
</evidence>
<gene>
    <name evidence="7" type="ORF">AB5J49_45635</name>
</gene>
<accession>A0AB39QHG3</accession>
<dbReference type="GO" id="GO:0051287">
    <property type="term" value="F:NAD binding"/>
    <property type="evidence" value="ECO:0007669"/>
    <property type="project" value="InterPro"/>
</dbReference>
<evidence type="ECO:0000256" key="2">
    <source>
        <dbReference type="ARBA" id="ARBA00023002"/>
    </source>
</evidence>
<evidence type="ECO:0000259" key="6">
    <source>
        <dbReference type="Pfam" id="PF02826"/>
    </source>
</evidence>
<protein>
    <submittedName>
        <fullName evidence="7">Hydroxyacid dehydrogenase</fullName>
    </submittedName>
</protein>
<reference evidence="7" key="1">
    <citation type="submission" date="2024-07" db="EMBL/GenBank/DDBJ databases">
        <authorList>
            <person name="Yu S.T."/>
        </authorList>
    </citation>
    <scope>NUCLEOTIDE SEQUENCE</scope>
    <source>
        <strain evidence="7">R28</strain>
    </source>
</reference>
<dbReference type="Pfam" id="PF02826">
    <property type="entry name" value="2-Hacid_dh_C"/>
    <property type="match status" value="1"/>
</dbReference>
<dbReference type="InterPro" id="IPR050223">
    <property type="entry name" value="D-isomer_2-hydroxyacid_DH"/>
</dbReference>
<dbReference type="SUPFAM" id="SSF51735">
    <property type="entry name" value="NAD(P)-binding Rossmann-fold domains"/>
    <property type="match status" value="1"/>
</dbReference>
<dbReference type="RefSeq" id="WP_369175474.1">
    <property type="nucleotide sequence ID" value="NZ_CP163439.1"/>
</dbReference>
<dbReference type="InterPro" id="IPR006140">
    <property type="entry name" value="D-isomer_DH_NAD-bd"/>
</dbReference>
<evidence type="ECO:0000256" key="1">
    <source>
        <dbReference type="ARBA" id="ARBA00005854"/>
    </source>
</evidence>
<name>A0AB39QHG3_9ACTN</name>
<dbReference type="PROSITE" id="PS00670">
    <property type="entry name" value="D_2_HYDROXYACID_DH_2"/>
    <property type="match status" value="1"/>
</dbReference>
<evidence type="ECO:0000313" key="7">
    <source>
        <dbReference type="EMBL" id="XDQ40763.1"/>
    </source>
</evidence>
<dbReference type="SUPFAM" id="SSF52283">
    <property type="entry name" value="Formate/glycerate dehydrogenase catalytic domain-like"/>
    <property type="match status" value="1"/>
</dbReference>
<dbReference type="InterPro" id="IPR006139">
    <property type="entry name" value="D-isomer_2_OHA_DH_cat_dom"/>
</dbReference>
<dbReference type="InterPro" id="IPR036291">
    <property type="entry name" value="NAD(P)-bd_dom_sf"/>
</dbReference>
<keyword evidence="3" id="KW-0520">NAD</keyword>
<dbReference type="AlphaFoldDB" id="A0AB39QHG3"/>
<evidence type="ECO:0000256" key="3">
    <source>
        <dbReference type="ARBA" id="ARBA00023027"/>
    </source>
</evidence>
<dbReference type="GO" id="GO:0016618">
    <property type="term" value="F:hydroxypyruvate reductase [NAD(P)H] activity"/>
    <property type="evidence" value="ECO:0007669"/>
    <property type="project" value="TreeGrafter"/>
</dbReference>
<dbReference type="GO" id="GO:0005829">
    <property type="term" value="C:cytosol"/>
    <property type="evidence" value="ECO:0007669"/>
    <property type="project" value="TreeGrafter"/>
</dbReference>
<dbReference type="CDD" id="cd12167">
    <property type="entry name" value="2-Hacid_dh_8"/>
    <property type="match status" value="1"/>
</dbReference>
<organism evidence="7">
    <name type="scientific">Streptomyces sp. R28</name>
    <dbReference type="NCBI Taxonomy" id="3238628"/>
    <lineage>
        <taxon>Bacteria</taxon>
        <taxon>Bacillati</taxon>
        <taxon>Actinomycetota</taxon>
        <taxon>Actinomycetes</taxon>
        <taxon>Kitasatosporales</taxon>
        <taxon>Streptomycetaceae</taxon>
        <taxon>Streptomyces</taxon>
    </lineage>
</organism>
<dbReference type="Gene3D" id="3.40.50.720">
    <property type="entry name" value="NAD(P)-binding Rossmann-like Domain"/>
    <property type="match status" value="2"/>
</dbReference>
<dbReference type="EMBL" id="CP163439">
    <property type="protein sequence ID" value="XDQ40763.1"/>
    <property type="molecule type" value="Genomic_DNA"/>
</dbReference>
<evidence type="ECO:0000259" key="5">
    <source>
        <dbReference type="Pfam" id="PF00389"/>
    </source>
</evidence>
<dbReference type="GO" id="GO:0030267">
    <property type="term" value="F:glyoxylate reductase (NADPH) activity"/>
    <property type="evidence" value="ECO:0007669"/>
    <property type="project" value="TreeGrafter"/>
</dbReference>
<feature type="domain" description="D-isomer specific 2-hydroxyacid dehydrogenase catalytic" evidence="5">
    <location>
        <begin position="11"/>
        <end position="309"/>
    </location>
</feature>
<dbReference type="Pfam" id="PF00389">
    <property type="entry name" value="2-Hacid_dh"/>
    <property type="match status" value="1"/>
</dbReference>
<proteinExistence type="inferred from homology"/>
<dbReference type="PANTHER" id="PTHR10996">
    <property type="entry name" value="2-HYDROXYACID DEHYDROGENASE-RELATED"/>
    <property type="match status" value="1"/>
</dbReference>